<organism evidence="2">
    <name type="scientific">Amphimedon queenslandica</name>
    <name type="common">Sponge</name>
    <dbReference type="NCBI Taxonomy" id="400682"/>
    <lineage>
        <taxon>Eukaryota</taxon>
        <taxon>Metazoa</taxon>
        <taxon>Porifera</taxon>
        <taxon>Demospongiae</taxon>
        <taxon>Heteroscleromorpha</taxon>
        <taxon>Haplosclerida</taxon>
        <taxon>Niphatidae</taxon>
        <taxon>Amphimedon</taxon>
    </lineage>
</organism>
<dbReference type="OrthoDB" id="5989148at2759"/>
<sequence>MLPTNMYLFMLFFFALPLVPAAVFVNTSHQLEGILCNEAKILTGNLSLHLDSSITHQITSNGVFCPVNMNHYSLTITSDSNDSFAVISCTSSDKYWTRGFAFYGTNGSLTMRGLHFTNCGTNLTTLDGDISIINSTTSSIRFTELHAAVLVFTDIARITVSNVTIMKYSGFAIVAVNLPYAVFDYLKVSYSQQTEFGIGRGLLFLFFNHIAKGTINAQTQYQ</sequence>
<evidence type="ECO:0000256" key="1">
    <source>
        <dbReference type="SAM" id="SignalP"/>
    </source>
</evidence>
<feature type="signal peptide" evidence="1">
    <location>
        <begin position="1"/>
        <end position="21"/>
    </location>
</feature>
<dbReference type="AlphaFoldDB" id="A0A1X7SHG8"/>
<dbReference type="EnsemblMetazoa" id="Aqu2.1.01503_001">
    <property type="protein sequence ID" value="Aqu2.1.01503_001"/>
    <property type="gene ID" value="Aqu2.1.01503"/>
</dbReference>
<feature type="chain" id="PRO_5012010595" description="Right handed beta helix domain-containing protein" evidence="1">
    <location>
        <begin position="22"/>
        <end position="222"/>
    </location>
</feature>
<keyword evidence="1" id="KW-0732">Signal</keyword>
<evidence type="ECO:0000313" key="2">
    <source>
        <dbReference type="EnsemblMetazoa" id="Aqu2.1.01503_001"/>
    </source>
</evidence>
<protein>
    <recommendedName>
        <fullName evidence="3">Right handed beta helix domain-containing protein</fullName>
    </recommendedName>
</protein>
<dbReference type="InParanoid" id="A0A1X7SHG8"/>
<accession>A0A1X7SHG8</accession>
<name>A0A1X7SHG8_AMPQE</name>
<proteinExistence type="predicted"/>
<reference evidence="2" key="1">
    <citation type="submission" date="2017-05" db="UniProtKB">
        <authorList>
            <consortium name="EnsemblMetazoa"/>
        </authorList>
    </citation>
    <scope>IDENTIFICATION</scope>
</reference>
<evidence type="ECO:0008006" key="3">
    <source>
        <dbReference type="Google" id="ProtNLM"/>
    </source>
</evidence>